<reference evidence="1" key="1">
    <citation type="submission" date="2014-09" db="EMBL/GenBank/DDBJ databases">
        <authorList>
            <person name="Magalhaes I.L.F."/>
            <person name="Oliveira U."/>
            <person name="Santos F.R."/>
            <person name="Vidigal T.H.D.A."/>
            <person name="Brescovit A.D."/>
            <person name="Santos A.J."/>
        </authorList>
    </citation>
    <scope>NUCLEOTIDE SEQUENCE</scope>
    <source>
        <tissue evidence="1">Shoot tissue taken approximately 20 cm above the soil surface</tissue>
    </source>
</reference>
<accession>A0A0A9BZH5</accession>
<dbReference type="EMBL" id="GBRH01233238">
    <property type="protein sequence ID" value="JAD64657.1"/>
    <property type="molecule type" value="Transcribed_RNA"/>
</dbReference>
<organism evidence="1">
    <name type="scientific">Arundo donax</name>
    <name type="common">Giant reed</name>
    <name type="synonym">Donax arundinaceus</name>
    <dbReference type="NCBI Taxonomy" id="35708"/>
    <lineage>
        <taxon>Eukaryota</taxon>
        <taxon>Viridiplantae</taxon>
        <taxon>Streptophyta</taxon>
        <taxon>Embryophyta</taxon>
        <taxon>Tracheophyta</taxon>
        <taxon>Spermatophyta</taxon>
        <taxon>Magnoliopsida</taxon>
        <taxon>Liliopsida</taxon>
        <taxon>Poales</taxon>
        <taxon>Poaceae</taxon>
        <taxon>PACMAD clade</taxon>
        <taxon>Arundinoideae</taxon>
        <taxon>Arundineae</taxon>
        <taxon>Arundo</taxon>
    </lineage>
</organism>
<dbReference type="AlphaFoldDB" id="A0A0A9BZH5"/>
<proteinExistence type="predicted"/>
<sequence length="40" mass="4292">MHVFTSSTLSAASGEAYLVVACNLFFQFSCRRSINCCGGI</sequence>
<reference evidence="1" key="2">
    <citation type="journal article" date="2015" name="Data Brief">
        <title>Shoot transcriptome of the giant reed, Arundo donax.</title>
        <authorList>
            <person name="Barrero R.A."/>
            <person name="Guerrero F.D."/>
            <person name="Moolhuijzen P."/>
            <person name="Goolsby J.A."/>
            <person name="Tidwell J."/>
            <person name="Bellgard S.E."/>
            <person name="Bellgard M.I."/>
        </authorList>
    </citation>
    <scope>NUCLEOTIDE SEQUENCE</scope>
    <source>
        <tissue evidence="1">Shoot tissue taken approximately 20 cm above the soil surface</tissue>
    </source>
</reference>
<evidence type="ECO:0000313" key="1">
    <source>
        <dbReference type="EMBL" id="JAD64657.1"/>
    </source>
</evidence>
<protein>
    <submittedName>
        <fullName evidence="1">Uncharacterized protein</fullName>
    </submittedName>
</protein>
<name>A0A0A9BZH5_ARUDO</name>